<reference evidence="3 4" key="1">
    <citation type="submission" date="2015-04" db="EMBL/GenBank/DDBJ databases">
        <title>Draft genome sequence of bacteremic isolate Catabacter hongkongensis type strain HKU16T.</title>
        <authorList>
            <person name="Lau S.K."/>
            <person name="Teng J.L."/>
            <person name="Huang Y."/>
            <person name="Curreem S.O."/>
            <person name="Tsui S.K."/>
            <person name="Woo P.C."/>
        </authorList>
    </citation>
    <scope>NUCLEOTIDE SEQUENCE [LARGE SCALE GENOMIC DNA]</scope>
    <source>
        <strain evidence="3 4">HKU16</strain>
    </source>
</reference>
<keyword evidence="4" id="KW-1185">Reference proteome</keyword>
<dbReference type="STRING" id="270498.CHK_1035"/>
<keyword evidence="2" id="KW-1133">Transmembrane helix</keyword>
<organism evidence="3 4">
    <name type="scientific">Christensenella hongkongensis</name>
    <dbReference type="NCBI Taxonomy" id="270498"/>
    <lineage>
        <taxon>Bacteria</taxon>
        <taxon>Bacillati</taxon>
        <taxon>Bacillota</taxon>
        <taxon>Clostridia</taxon>
        <taxon>Christensenellales</taxon>
        <taxon>Christensenellaceae</taxon>
        <taxon>Christensenella</taxon>
    </lineage>
</organism>
<feature type="region of interest" description="Disordered" evidence="1">
    <location>
        <begin position="184"/>
        <end position="214"/>
    </location>
</feature>
<dbReference type="Proteomes" id="UP000034076">
    <property type="component" value="Unassembled WGS sequence"/>
</dbReference>
<name>A0A0M2NHC4_9FIRM</name>
<dbReference type="EMBL" id="LAYJ01000076">
    <property type="protein sequence ID" value="KKI51543.1"/>
    <property type="molecule type" value="Genomic_DNA"/>
</dbReference>
<protein>
    <submittedName>
        <fullName evidence="3">Uncharacterized protein</fullName>
    </submittedName>
</protein>
<dbReference type="RefSeq" id="WP_046442929.1">
    <property type="nucleotide sequence ID" value="NZ_LAYJ01000076.1"/>
</dbReference>
<sequence length="214" mass="23485">MTKEGGIKTAKGFLFVLSRIAIVIVVIALVIVAFYAAMNTMNIRMVAKDAFTQRATAVLMDDEDGTNKELLSRFFTEYYLSADSLLHGSAYDDFTITNYYQRTDVDGTIVWPWQDRATINVDDLVTDIAGTPIVQDEAAAQEGLEITQKPPEWQNGTYEVTLVKEDNTWKIDGIKFVKAVEPTVTTSPSAVASPSASASQAADEPEDGETAQQE</sequence>
<evidence type="ECO:0000313" key="3">
    <source>
        <dbReference type="EMBL" id="KKI51543.1"/>
    </source>
</evidence>
<feature type="compositionally biased region" description="Acidic residues" evidence="1">
    <location>
        <begin position="203"/>
        <end position="214"/>
    </location>
</feature>
<gene>
    <name evidence="3" type="ORF">CHK_1035</name>
</gene>
<feature type="transmembrane region" description="Helical" evidence="2">
    <location>
        <begin position="12"/>
        <end position="38"/>
    </location>
</feature>
<evidence type="ECO:0000256" key="2">
    <source>
        <dbReference type="SAM" id="Phobius"/>
    </source>
</evidence>
<dbReference type="AlphaFoldDB" id="A0A0M2NHC4"/>
<evidence type="ECO:0000313" key="4">
    <source>
        <dbReference type="Proteomes" id="UP000034076"/>
    </source>
</evidence>
<proteinExistence type="predicted"/>
<keyword evidence="2" id="KW-0812">Transmembrane</keyword>
<dbReference type="OrthoDB" id="2087224at2"/>
<accession>A0A0M2NHC4</accession>
<keyword evidence="2" id="KW-0472">Membrane</keyword>
<comment type="caution">
    <text evidence="3">The sequence shown here is derived from an EMBL/GenBank/DDBJ whole genome shotgun (WGS) entry which is preliminary data.</text>
</comment>
<feature type="compositionally biased region" description="Low complexity" evidence="1">
    <location>
        <begin position="184"/>
        <end position="202"/>
    </location>
</feature>
<evidence type="ECO:0000256" key="1">
    <source>
        <dbReference type="SAM" id="MobiDB-lite"/>
    </source>
</evidence>